<protein>
    <submittedName>
        <fullName evidence="7">Lysine exporter protein (LYSE/YGGA)</fullName>
        <ecNumber evidence="7">2.5.1.-</ecNumber>
    </submittedName>
</protein>
<dbReference type="EC" id="2.5.1.-" evidence="7"/>
<evidence type="ECO:0000256" key="1">
    <source>
        <dbReference type="ARBA" id="ARBA00004651"/>
    </source>
</evidence>
<sequence>MIETIAGYWPGLMTIYIASFLGFVSPGPNFVVITAHAVKNRRAGAATALGVSFGTAIWVMLTSTGITTLLNAYEETTLMVGLVGGSYLCWLGVKSLRAALSGTKFSDEFNKPSSAETSFSRAILTGLFIQMSNPKAALFWIALSSLAIKPHTPSIVIIAMIIGCFAISLSWHMVLALVFSTGSIRQTYISFKSVISAIFGTLFIGFGLKVIHSVIAGR</sequence>
<keyword evidence="2" id="KW-1003">Cell membrane</keyword>
<evidence type="ECO:0000256" key="3">
    <source>
        <dbReference type="ARBA" id="ARBA00022692"/>
    </source>
</evidence>
<evidence type="ECO:0000256" key="5">
    <source>
        <dbReference type="ARBA" id="ARBA00023136"/>
    </source>
</evidence>
<feature type="transmembrane region" description="Helical" evidence="6">
    <location>
        <begin position="78"/>
        <end position="100"/>
    </location>
</feature>
<dbReference type="PANTHER" id="PTHR30086:SF19">
    <property type="entry name" value="THREONINE EFFLUX PROTEIN"/>
    <property type="match status" value="1"/>
</dbReference>
<reference evidence="7 8" key="1">
    <citation type="journal article" date="2010" name="J. Bacteriol.">
        <title>Complete genome sequence of "Candidatus Puniceispirillum marinum" IMCC1322, a representative of the SAR116 clade in the Alphaproteobacteria.</title>
        <authorList>
            <person name="Oh H.M."/>
            <person name="Kwon K.K."/>
            <person name="Kang I."/>
            <person name="Kang S.G."/>
            <person name="Lee J.H."/>
            <person name="Kim S.J."/>
            <person name="Cho J.C."/>
        </authorList>
    </citation>
    <scope>NUCLEOTIDE SEQUENCE [LARGE SCALE GENOMIC DNA]</scope>
    <source>
        <strain evidence="7 8">IMCC1322</strain>
    </source>
</reference>
<keyword evidence="7" id="KW-0808">Transferase</keyword>
<proteinExistence type="predicted"/>
<dbReference type="GO" id="GO:0005886">
    <property type="term" value="C:plasma membrane"/>
    <property type="evidence" value="ECO:0007669"/>
    <property type="project" value="UniProtKB-SubCell"/>
</dbReference>
<dbReference type="Proteomes" id="UP000007460">
    <property type="component" value="Chromosome"/>
</dbReference>
<dbReference type="GO" id="GO:0016740">
    <property type="term" value="F:transferase activity"/>
    <property type="evidence" value="ECO:0007669"/>
    <property type="project" value="UniProtKB-KW"/>
</dbReference>
<keyword evidence="5 6" id="KW-0472">Membrane</keyword>
<accession>D5BP46</accession>
<keyword evidence="3 6" id="KW-0812">Transmembrane</keyword>
<dbReference type="AlphaFoldDB" id="D5BP46"/>
<evidence type="ECO:0000256" key="2">
    <source>
        <dbReference type="ARBA" id="ARBA00022475"/>
    </source>
</evidence>
<dbReference type="PANTHER" id="PTHR30086">
    <property type="entry name" value="ARGININE EXPORTER PROTEIN ARGO"/>
    <property type="match status" value="1"/>
</dbReference>
<evidence type="ECO:0000313" key="8">
    <source>
        <dbReference type="Proteomes" id="UP000007460"/>
    </source>
</evidence>
<gene>
    <name evidence="7" type="ordered locus">SAR116_2237</name>
</gene>
<dbReference type="InterPro" id="IPR001123">
    <property type="entry name" value="LeuE-type"/>
</dbReference>
<keyword evidence="8" id="KW-1185">Reference proteome</keyword>
<dbReference type="STRING" id="488538.SAR116_2237"/>
<dbReference type="HOGENOM" id="CLU_079569_0_0_5"/>
<evidence type="ECO:0000313" key="7">
    <source>
        <dbReference type="EMBL" id="ADE40480.1"/>
    </source>
</evidence>
<evidence type="ECO:0000256" key="4">
    <source>
        <dbReference type="ARBA" id="ARBA00022989"/>
    </source>
</evidence>
<dbReference type="OrthoDB" id="7346064at2"/>
<comment type="subcellular location">
    <subcellularLocation>
        <location evidence="1">Cell membrane</location>
        <topology evidence="1">Multi-pass membrane protein</topology>
    </subcellularLocation>
</comment>
<name>D5BP46_PUNMI</name>
<feature type="transmembrane region" description="Helical" evidence="6">
    <location>
        <begin position="155"/>
        <end position="179"/>
    </location>
</feature>
<feature type="transmembrane region" description="Helical" evidence="6">
    <location>
        <begin position="45"/>
        <end position="66"/>
    </location>
</feature>
<keyword evidence="4 6" id="KW-1133">Transmembrane helix</keyword>
<dbReference type="RefSeq" id="WP_013047107.1">
    <property type="nucleotide sequence ID" value="NC_014010.1"/>
</dbReference>
<evidence type="ECO:0000256" key="6">
    <source>
        <dbReference type="SAM" id="Phobius"/>
    </source>
</evidence>
<organism evidence="7 8">
    <name type="scientific">Puniceispirillum marinum (strain IMCC1322)</name>
    <dbReference type="NCBI Taxonomy" id="488538"/>
    <lineage>
        <taxon>Bacteria</taxon>
        <taxon>Pseudomonadati</taxon>
        <taxon>Pseudomonadota</taxon>
        <taxon>Alphaproteobacteria</taxon>
        <taxon>Candidatus Puniceispirillales</taxon>
        <taxon>Candidatus Puniceispirillaceae</taxon>
        <taxon>Candidatus Puniceispirillum</taxon>
    </lineage>
</organism>
<dbReference type="eggNOG" id="COG1280">
    <property type="taxonomic scope" value="Bacteria"/>
</dbReference>
<dbReference type="EMBL" id="CP001751">
    <property type="protein sequence ID" value="ADE40480.1"/>
    <property type="molecule type" value="Genomic_DNA"/>
</dbReference>
<dbReference type="KEGG" id="apb:SAR116_2237"/>
<feature type="transmembrane region" description="Helical" evidence="6">
    <location>
        <begin position="191"/>
        <end position="215"/>
    </location>
</feature>
<dbReference type="GO" id="GO:0015171">
    <property type="term" value="F:amino acid transmembrane transporter activity"/>
    <property type="evidence" value="ECO:0007669"/>
    <property type="project" value="TreeGrafter"/>
</dbReference>
<dbReference type="Pfam" id="PF01810">
    <property type="entry name" value="LysE"/>
    <property type="match status" value="1"/>
</dbReference>